<reference evidence="2" key="1">
    <citation type="journal article" date="2020" name="Nature">
        <title>Giant virus diversity and host interactions through global metagenomics.</title>
        <authorList>
            <person name="Schulz F."/>
            <person name="Roux S."/>
            <person name="Paez-Espino D."/>
            <person name="Jungbluth S."/>
            <person name="Walsh D.A."/>
            <person name="Denef V.J."/>
            <person name="McMahon K.D."/>
            <person name="Konstantinidis K.T."/>
            <person name="Eloe-Fadrosh E.A."/>
            <person name="Kyrpides N.C."/>
            <person name="Woyke T."/>
        </authorList>
    </citation>
    <scope>NUCLEOTIDE SEQUENCE</scope>
    <source>
        <strain evidence="2">GVMAG-M-3300023179-59</strain>
    </source>
</reference>
<dbReference type="EMBL" id="MN739850">
    <property type="protein sequence ID" value="QHT74501.1"/>
    <property type="molecule type" value="Genomic_DNA"/>
</dbReference>
<proteinExistence type="predicted"/>
<keyword evidence="1" id="KW-0812">Transmembrane</keyword>
<protein>
    <submittedName>
        <fullName evidence="2">Uncharacterized protein</fullName>
    </submittedName>
</protein>
<dbReference type="AlphaFoldDB" id="A0A6C0H1S9"/>
<keyword evidence="1" id="KW-1133">Transmembrane helix</keyword>
<sequence length="169" mass="19232">MNYKTVVSQFIPIIVAFLFIFYTDWLLIFSSSILGKVIALGIVVFYTILDKYVGMFVCALVLFFYQLGGVENMLNKTEGFVEYHENHDADDTPQSNVAQTEFRDENCKNNVLKYKNMTVKPDMAEHVFPELKFKNGTCNPCESSCKFSIIESKLKAQSELTPIHSKAAN</sequence>
<organism evidence="2">
    <name type="scientific">viral metagenome</name>
    <dbReference type="NCBI Taxonomy" id="1070528"/>
    <lineage>
        <taxon>unclassified sequences</taxon>
        <taxon>metagenomes</taxon>
        <taxon>organismal metagenomes</taxon>
    </lineage>
</organism>
<feature type="transmembrane region" description="Helical" evidence="1">
    <location>
        <begin position="37"/>
        <end position="65"/>
    </location>
</feature>
<name>A0A6C0H1S9_9ZZZZ</name>
<accession>A0A6C0H1S9</accession>
<evidence type="ECO:0000256" key="1">
    <source>
        <dbReference type="SAM" id="Phobius"/>
    </source>
</evidence>
<feature type="transmembrane region" description="Helical" evidence="1">
    <location>
        <begin position="6"/>
        <end position="25"/>
    </location>
</feature>
<keyword evidence="1" id="KW-0472">Membrane</keyword>
<evidence type="ECO:0000313" key="2">
    <source>
        <dbReference type="EMBL" id="QHT74501.1"/>
    </source>
</evidence>